<sequence>MNISSSIVPSTTITAFNPSLNYTIWLYLGEYIVAEIGMLIAIPAYLKILYKYGIRQHKTAVSISLTMTMFMVNELIHAITACIQYLYLIFFWRYSCCRTSSCVHTTVRIFGIPTSLVYPYMRIFYSGINIFVGIILGIFIQQFKNSTEEHSNYVSNQNKITNKIVIMGVCFDIVFDFMVYLLPLLFLLITGISLAPIIGPYTHISNAIQVFLSAIYYYLIFKKADKKANTIVQILSTANAK</sequence>
<dbReference type="Proteomes" id="UP000887580">
    <property type="component" value="Unplaced"/>
</dbReference>
<protein>
    <submittedName>
        <fullName evidence="2">Uncharacterized protein</fullName>
    </submittedName>
</protein>
<proteinExistence type="predicted"/>
<evidence type="ECO:0000313" key="2">
    <source>
        <dbReference type="WBParaSite" id="PS1159_v2.g2811.t1"/>
    </source>
</evidence>
<dbReference type="WBParaSite" id="PS1159_v2.g2811.t1">
    <property type="protein sequence ID" value="PS1159_v2.g2811.t1"/>
    <property type="gene ID" value="PS1159_v2.g2811"/>
</dbReference>
<reference evidence="2" key="1">
    <citation type="submission" date="2022-11" db="UniProtKB">
        <authorList>
            <consortium name="WormBaseParasite"/>
        </authorList>
    </citation>
    <scope>IDENTIFICATION</scope>
</reference>
<evidence type="ECO:0000313" key="1">
    <source>
        <dbReference type="Proteomes" id="UP000887580"/>
    </source>
</evidence>
<organism evidence="1 2">
    <name type="scientific">Panagrolaimus sp. PS1159</name>
    <dbReference type="NCBI Taxonomy" id="55785"/>
    <lineage>
        <taxon>Eukaryota</taxon>
        <taxon>Metazoa</taxon>
        <taxon>Ecdysozoa</taxon>
        <taxon>Nematoda</taxon>
        <taxon>Chromadorea</taxon>
        <taxon>Rhabditida</taxon>
        <taxon>Tylenchina</taxon>
        <taxon>Panagrolaimomorpha</taxon>
        <taxon>Panagrolaimoidea</taxon>
        <taxon>Panagrolaimidae</taxon>
        <taxon>Panagrolaimus</taxon>
    </lineage>
</organism>
<name>A0AC35G9R0_9BILA</name>
<accession>A0AC35G9R0</accession>